<proteinExistence type="predicted"/>
<evidence type="ECO:0000313" key="1">
    <source>
        <dbReference type="EMBL" id="GAA0754741.1"/>
    </source>
</evidence>
<dbReference type="RefSeq" id="WP_224453407.1">
    <property type="nucleotide sequence ID" value="NZ_BAAAGG010000005.1"/>
</dbReference>
<evidence type="ECO:0000313" key="2">
    <source>
        <dbReference type="Proteomes" id="UP001500185"/>
    </source>
</evidence>
<protein>
    <submittedName>
        <fullName evidence="1">Uncharacterized protein</fullName>
    </submittedName>
</protein>
<keyword evidence="2" id="KW-1185">Reference proteome</keyword>
<name>A0ABN1K4R4_9FLAO</name>
<reference evidence="1 2" key="1">
    <citation type="journal article" date="2019" name="Int. J. Syst. Evol. Microbiol.">
        <title>The Global Catalogue of Microorganisms (GCM) 10K type strain sequencing project: providing services to taxonomists for standard genome sequencing and annotation.</title>
        <authorList>
            <consortium name="The Broad Institute Genomics Platform"/>
            <consortium name="The Broad Institute Genome Sequencing Center for Infectious Disease"/>
            <person name="Wu L."/>
            <person name="Ma J."/>
        </authorList>
    </citation>
    <scope>NUCLEOTIDE SEQUENCE [LARGE SCALE GENOMIC DNA]</scope>
    <source>
        <strain evidence="1 2">JCM 16231</strain>
    </source>
</reference>
<dbReference type="EMBL" id="BAAAGG010000005">
    <property type="protein sequence ID" value="GAA0754741.1"/>
    <property type="molecule type" value="Genomic_DNA"/>
</dbReference>
<dbReference type="Proteomes" id="UP001500185">
    <property type="component" value="Unassembled WGS sequence"/>
</dbReference>
<gene>
    <name evidence="1" type="ORF">GCM10009433_08620</name>
</gene>
<sequence>MNRQLKLIWDFKGPNAEKTAEHHEIHLRDFIKMNPEFDYKTGVEKIVDFQHIAFMIVDEKDMKPIRDRLKPHRGQVYTSGE</sequence>
<accession>A0ABN1K4R4</accession>
<organism evidence="1 2">
    <name type="scientific">Psychroflexus lacisalsi</name>
    <dbReference type="NCBI Taxonomy" id="503928"/>
    <lineage>
        <taxon>Bacteria</taxon>
        <taxon>Pseudomonadati</taxon>
        <taxon>Bacteroidota</taxon>
        <taxon>Flavobacteriia</taxon>
        <taxon>Flavobacteriales</taxon>
        <taxon>Flavobacteriaceae</taxon>
        <taxon>Psychroflexus</taxon>
    </lineage>
</organism>
<comment type="caution">
    <text evidence="1">The sequence shown here is derived from an EMBL/GenBank/DDBJ whole genome shotgun (WGS) entry which is preliminary data.</text>
</comment>